<evidence type="ECO:0000313" key="4">
    <source>
        <dbReference type="Proteomes" id="UP001530400"/>
    </source>
</evidence>
<dbReference type="InterPro" id="IPR001585">
    <property type="entry name" value="TAL/FSA"/>
</dbReference>
<dbReference type="Proteomes" id="UP001530400">
    <property type="component" value="Unassembled WGS sequence"/>
</dbReference>
<evidence type="ECO:0000313" key="3">
    <source>
        <dbReference type="EMBL" id="KAL3800730.1"/>
    </source>
</evidence>
<dbReference type="AlphaFoldDB" id="A0ABD3QRV9"/>
<dbReference type="SUPFAM" id="SSF51569">
    <property type="entry name" value="Aldolase"/>
    <property type="match status" value="1"/>
</dbReference>
<gene>
    <name evidence="3" type="ORF">ACHAWO_013272</name>
</gene>
<accession>A0ABD3QRV9</accession>
<dbReference type="InterPro" id="IPR013785">
    <property type="entry name" value="Aldolase_TIM"/>
</dbReference>
<dbReference type="Gene3D" id="3.20.20.70">
    <property type="entry name" value="Aldolase class I"/>
    <property type="match status" value="1"/>
</dbReference>
<dbReference type="Pfam" id="PF00923">
    <property type="entry name" value="TAL_FSA"/>
    <property type="match status" value="1"/>
</dbReference>
<reference evidence="3 4" key="1">
    <citation type="submission" date="2024-10" db="EMBL/GenBank/DDBJ databases">
        <title>Updated reference genomes for cyclostephanoid diatoms.</title>
        <authorList>
            <person name="Roberts W.R."/>
            <person name="Alverson A.J."/>
        </authorList>
    </citation>
    <scope>NUCLEOTIDE SEQUENCE [LARGE SCALE GENOMIC DNA]</scope>
    <source>
        <strain evidence="3 4">AJA010-31</strain>
    </source>
</reference>
<dbReference type="PANTHER" id="PTHR10683:SF40">
    <property type="entry name" value="FRUCTOSE-6-PHOSPHATE ALDOLASE 1-RELATED"/>
    <property type="match status" value="1"/>
</dbReference>
<protein>
    <recommendedName>
        <fullName evidence="5">Transaldolase</fullName>
    </recommendedName>
</protein>
<feature type="chain" id="PRO_5044895228" description="Transaldolase" evidence="2">
    <location>
        <begin position="26"/>
        <end position="267"/>
    </location>
</feature>
<proteinExistence type="predicted"/>
<sequence length="267" mass="28911">MAIFSIQSMLLASALLLSNIVITSSFTPPHRGECRLFLDTADTSEWDDLLPRGMFHGVTTNPTLLARANEPCTVANLHSLAEKALSLTNEFMCQTWGATADEMYRNGMQISEMDRDKIVIKVPVTAEGTKAATMLSKSGVRICLTACYNSKQALIAGSMGVEYIAPYLGRMNDNGKDGFKECVRMQNIVDGLGSDTRILVASLRDADTLGDLAVEGLDTYTFSPQVARGLFDEPLTDDAAEEFEAAAAMSSAMARAVEFDLDAPPFL</sequence>
<keyword evidence="4" id="KW-1185">Reference proteome</keyword>
<name>A0ABD3QRV9_9STRA</name>
<comment type="caution">
    <text evidence="3">The sequence shown here is derived from an EMBL/GenBank/DDBJ whole genome shotgun (WGS) entry which is preliminary data.</text>
</comment>
<evidence type="ECO:0000256" key="1">
    <source>
        <dbReference type="ARBA" id="ARBA00023270"/>
    </source>
</evidence>
<organism evidence="3 4">
    <name type="scientific">Cyclotella atomus</name>
    <dbReference type="NCBI Taxonomy" id="382360"/>
    <lineage>
        <taxon>Eukaryota</taxon>
        <taxon>Sar</taxon>
        <taxon>Stramenopiles</taxon>
        <taxon>Ochrophyta</taxon>
        <taxon>Bacillariophyta</taxon>
        <taxon>Coscinodiscophyceae</taxon>
        <taxon>Thalassiosirophycidae</taxon>
        <taxon>Stephanodiscales</taxon>
        <taxon>Stephanodiscaceae</taxon>
        <taxon>Cyclotella</taxon>
    </lineage>
</organism>
<keyword evidence="2" id="KW-0732">Signal</keyword>
<evidence type="ECO:0008006" key="5">
    <source>
        <dbReference type="Google" id="ProtNLM"/>
    </source>
</evidence>
<feature type="signal peptide" evidence="2">
    <location>
        <begin position="1"/>
        <end position="25"/>
    </location>
</feature>
<keyword evidence="1" id="KW-0704">Schiff base</keyword>
<dbReference type="EMBL" id="JALLPJ020000155">
    <property type="protein sequence ID" value="KAL3800730.1"/>
    <property type="molecule type" value="Genomic_DNA"/>
</dbReference>
<dbReference type="InterPro" id="IPR018225">
    <property type="entry name" value="Transaldolase_AS"/>
</dbReference>
<evidence type="ECO:0000256" key="2">
    <source>
        <dbReference type="SAM" id="SignalP"/>
    </source>
</evidence>
<dbReference type="PROSITE" id="PS01054">
    <property type="entry name" value="TRANSALDOLASE_1"/>
    <property type="match status" value="1"/>
</dbReference>
<dbReference type="PANTHER" id="PTHR10683">
    <property type="entry name" value="TRANSALDOLASE"/>
    <property type="match status" value="1"/>
</dbReference>